<keyword evidence="1" id="KW-0472">Membrane</keyword>
<proteinExistence type="predicted"/>
<dbReference type="GO" id="GO:0005886">
    <property type="term" value="C:plasma membrane"/>
    <property type="evidence" value="ECO:0007669"/>
    <property type="project" value="TreeGrafter"/>
</dbReference>
<evidence type="ECO:0000313" key="2">
    <source>
        <dbReference type="EMBL" id="MBF0969941.1"/>
    </source>
</evidence>
<evidence type="ECO:0000256" key="1">
    <source>
        <dbReference type="SAM" id="Phobius"/>
    </source>
</evidence>
<keyword evidence="1" id="KW-0812">Transmembrane</keyword>
<reference evidence="2" key="1">
    <citation type="submission" date="2020-04" db="EMBL/GenBank/DDBJ databases">
        <title>Deep metagenomics examines the oral microbiome during advanced dental caries in children, revealing novel taxa and co-occurrences with host molecules.</title>
        <authorList>
            <person name="Baker J.L."/>
            <person name="Morton J.T."/>
            <person name="Dinis M."/>
            <person name="Alvarez R."/>
            <person name="Tran N.C."/>
            <person name="Knight R."/>
            <person name="Edlund A."/>
        </authorList>
    </citation>
    <scope>NUCLEOTIDE SEQUENCE</scope>
    <source>
        <strain evidence="2">JCVI_34_bin.1</strain>
    </source>
</reference>
<comment type="caution">
    <text evidence="2">The sequence shown here is derived from an EMBL/GenBank/DDBJ whole genome shotgun (WGS) entry which is preliminary data.</text>
</comment>
<dbReference type="PANTHER" id="PTHR33507:SF3">
    <property type="entry name" value="INNER MEMBRANE PROTEIN YBBJ"/>
    <property type="match status" value="1"/>
</dbReference>
<gene>
    <name evidence="2" type="ORF">HXK21_02710</name>
</gene>
<sequence>MSPLLLIIIFALLALVLFAIEAFVVPGFGITGIAATVCVVIADSLVYYYYGAFWATLALFGSIVVVLFFFRWLAKSRTIERLSLHTNIDGTNATPAQLSVKPGDEGKALTRLALIGNACINGADVEVKSASGFIEEGTLIKVTAVKDALILVEKRADGDNNNIKGN</sequence>
<evidence type="ECO:0000313" key="3">
    <source>
        <dbReference type="Proteomes" id="UP000704068"/>
    </source>
</evidence>
<dbReference type="EMBL" id="JABZGR010000004">
    <property type="protein sequence ID" value="MBF0969941.1"/>
    <property type="molecule type" value="Genomic_DNA"/>
</dbReference>
<keyword evidence="1" id="KW-1133">Transmembrane helix</keyword>
<name>A0A929WZL0_9BACT</name>
<organism evidence="2 3">
    <name type="scientific">Alloprevotella tannerae</name>
    <dbReference type="NCBI Taxonomy" id="76122"/>
    <lineage>
        <taxon>Bacteria</taxon>
        <taxon>Pseudomonadati</taxon>
        <taxon>Bacteroidota</taxon>
        <taxon>Bacteroidia</taxon>
        <taxon>Bacteroidales</taxon>
        <taxon>Prevotellaceae</taxon>
        <taxon>Alloprevotella</taxon>
    </lineage>
</organism>
<dbReference type="Proteomes" id="UP000704068">
    <property type="component" value="Unassembled WGS sequence"/>
</dbReference>
<dbReference type="InterPro" id="IPR052165">
    <property type="entry name" value="Membrane_assoc_protease"/>
</dbReference>
<accession>A0A929WZL0</accession>
<dbReference type="AlphaFoldDB" id="A0A929WZL0"/>
<dbReference type="PANTHER" id="PTHR33507">
    <property type="entry name" value="INNER MEMBRANE PROTEIN YBBJ"/>
    <property type="match status" value="1"/>
</dbReference>
<protein>
    <submittedName>
        <fullName evidence="2">NfeD family protein</fullName>
    </submittedName>
</protein>
<dbReference type="RefSeq" id="WP_237783272.1">
    <property type="nucleotide sequence ID" value="NZ_CAUOSC010000024.1"/>
</dbReference>
<feature type="transmembrane region" description="Helical" evidence="1">
    <location>
        <begin position="51"/>
        <end position="74"/>
    </location>
</feature>